<accession>A0RVL7</accession>
<dbReference type="EnsemblBacteria" id="ABK77384">
    <property type="protein sequence ID" value="ABK77384"/>
    <property type="gene ID" value="CENSYa_0751"/>
</dbReference>
<evidence type="ECO:0000313" key="2">
    <source>
        <dbReference type="Proteomes" id="UP000000758"/>
    </source>
</evidence>
<reference evidence="1 2" key="1">
    <citation type="journal article" date="2006" name="Proc. Natl. Acad. Sci. U.S.A.">
        <title>Genomic analysis of the uncultivated marine crenarchaeote Cenarchaeum symbiosum.</title>
        <authorList>
            <person name="Hallam S.J."/>
            <person name="Konstantinidis K.T."/>
            <person name="Putnam N."/>
            <person name="Schleper C."/>
            <person name="Watanabe Y."/>
            <person name="Sugahara J."/>
            <person name="Preston C."/>
            <person name="de la Torre J."/>
            <person name="Richardson P.M."/>
            <person name="DeLong E.F."/>
        </authorList>
    </citation>
    <scope>NUCLEOTIDE SEQUENCE [LARGE SCALE GENOMIC DNA]</scope>
    <source>
        <strain evidence="2">A</strain>
    </source>
</reference>
<organism evidence="1 2">
    <name type="scientific">Cenarchaeum symbiosum (strain A)</name>
    <dbReference type="NCBI Taxonomy" id="414004"/>
    <lineage>
        <taxon>Archaea</taxon>
        <taxon>Nitrososphaerota</taxon>
        <taxon>Candidatus Cenarchaeales</taxon>
        <taxon>Candidatus Cenarchaeaceae</taxon>
        <taxon>Candidatus Cenarchaeum</taxon>
    </lineage>
</organism>
<keyword evidence="2" id="KW-1185">Reference proteome</keyword>
<dbReference type="HOGENOM" id="CLU_2712623_0_0_2"/>
<gene>
    <name evidence="1" type="ordered locus">CENSYa_0751</name>
</gene>
<evidence type="ECO:0000313" key="1">
    <source>
        <dbReference type="EMBL" id="ABK77384.1"/>
    </source>
</evidence>
<dbReference type="EMBL" id="DP000238">
    <property type="protein sequence ID" value="ABK77384.1"/>
    <property type="molecule type" value="Genomic_DNA"/>
</dbReference>
<dbReference type="STRING" id="414004.CENSYa_0751"/>
<protein>
    <submittedName>
        <fullName evidence="1">Uncharacterized protein</fullName>
    </submittedName>
</protein>
<name>A0RVL7_CENSY</name>
<sequence length="72" mass="8234">MQQIIIFKNYHKIQQKPHCTCRVVPIASHSSIAHSQPILPLLRHMTETGPVHQLKLQSTICLERELKCLGLP</sequence>
<dbReference type="Proteomes" id="UP000000758">
    <property type="component" value="Chromosome"/>
</dbReference>
<dbReference type="AlphaFoldDB" id="A0RVL7"/>
<dbReference type="KEGG" id="csy:CENSYa_0751"/>
<proteinExistence type="predicted"/>